<keyword evidence="4 7" id="KW-1133">Transmembrane helix</keyword>
<reference evidence="11" key="1">
    <citation type="submission" date="2015-07" db="EMBL/GenBank/DDBJ databases">
        <title>Draft genome sequence of the purine-degrading Gottschalkia purinilyticum DSM 1384 (formerly Clostridium purinilyticum).</title>
        <authorList>
            <person name="Poehlein A."/>
            <person name="Schiel-Bengelsdorf B."/>
            <person name="Bengelsdorf F.R."/>
            <person name="Daniel R."/>
            <person name="Duerre P."/>
        </authorList>
    </citation>
    <scope>NUCLEOTIDE SEQUENCE [LARGE SCALE GENOMIC DNA]</scope>
    <source>
        <strain evidence="11">DSM 1384</strain>
    </source>
</reference>
<feature type="transmembrane region" description="Helical" evidence="7">
    <location>
        <begin position="785"/>
        <end position="810"/>
    </location>
</feature>
<dbReference type="OrthoDB" id="1694171at2"/>
<dbReference type="Pfam" id="PF02687">
    <property type="entry name" value="FtsX"/>
    <property type="match status" value="2"/>
</dbReference>
<dbReference type="PATRIC" id="fig|1503.3.peg.1506"/>
<evidence type="ECO:0000313" key="10">
    <source>
        <dbReference type="EMBL" id="KNF09558.1"/>
    </source>
</evidence>
<dbReference type="PANTHER" id="PTHR30572">
    <property type="entry name" value="MEMBRANE COMPONENT OF TRANSPORTER-RELATED"/>
    <property type="match status" value="1"/>
</dbReference>
<feature type="transmembrane region" description="Helical" evidence="7">
    <location>
        <begin position="20"/>
        <end position="39"/>
    </location>
</feature>
<comment type="caution">
    <text evidence="10">The sequence shown here is derived from an EMBL/GenBank/DDBJ whole genome shotgun (WGS) entry which is preliminary data.</text>
</comment>
<proteinExistence type="inferred from homology"/>
<evidence type="ECO:0000256" key="7">
    <source>
        <dbReference type="SAM" id="Phobius"/>
    </source>
</evidence>
<feature type="domain" description="ABC3 transporter permease C-terminal" evidence="8">
    <location>
        <begin position="737"/>
        <end position="856"/>
    </location>
</feature>
<feature type="transmembrane region" description="Helical" evidence="7">
    <location>
        <begin position="732"/>
        <end position="753"/>
    </location>
</feature>
<gene>
    <name evidence="10" type="ORF">CLPU_2c00090</name>
</gene>
<feature type="transmembrane region" description="Helical" evidence="7">
    <location>
        <begin position="830"/>
        <end position="846"/>
    </location>
</feature>
<evidence type="ECO:0000259" key="8">
    <source>
        <dbReference type="Pfam" id="PF02687"/>
    </source>
</evidence>
<dbReference type="Proteomes" id="UP000037267">
    <property type="component" value="Unassembled WGS sequence"/>
</dbReference>
<dbReference type="PANTHER" id="PTHR30572:SF4">
    <property type="entry name" value="ABC TRANSPORTER PERMEASE YTRF"/>
    <property type="match status" value="1"/>
</dbReference>
<dbReference type="Pfam" id="PF12704">
    <property type="entry name" value="MacB_PCD"/>
    <property type="match status" value="1"/>
</dbReference>
<feature type="transmembrane region" description="Helical" evidence="7">
    <location>
        <begin position="251"/>
        <end position="272"/>
    </location>
</feature>
<feature type="domain" description="MacB-like periplasmic core" evidence="9">
    <location>
        <begin position="19"/>
        <end position="209"/>
    </location>
</feature>
<keyword evidence="10" id="KW-0449">Lipoprotein</keyword>
<dbReference type="GO" id="GO:0022857">
    <property type="term" value="F:transmembrane transporter activity"/>
    <property type="evidence" value="ECO:0007669"/>
    <property type="project" value="TreeGrafter"/>
</dbReference>
<comment type="subcellular location">
    <subcellularLocation>
        <location evidence="1">Cell membrane</location>
        <topology evidence="1">Multi-pass membrane protein</topology>
    </subcellularLocation>
</comment>
<dbReference type="EMBL" id="LGSS01000002">
    <property type="protein sequence ID" value="KNF09558.1"/>
    <property type="molecule type" value="Genomic_DNA"/>
</dbReference>
<feature type="transmembrane region" description="Helical" evidence="7">
    <location>
        <begin position="417"/>
        <end position="440"/>
    </location>
</feature>
<dbReference type="InterPro" id="IPR003838">
    <property type="entry name" value="ABC3_permease_C"/>
</dbReference>
<dbReference type="STRING" id="1503.CLPU_2c00090"/>
<sequence length="865" mass="98785">MLTYIKIAWKYIIKYSKRSFAMVLAITLSSFLIITIGSMNESSKVININTAKKIDGAQHVTYGGINLNQVEKVKSNRNVKRISNTVYYNGWNDKNQLLVNMIAADSNILYMEATKMKEGRFPTKSNEIAIEEWVLDRLELKHELGQTIEIPLKEGKKIKQFKLSGIIKDRMDEKSTGTLEAFVAFNKERLLGKENSINLLVEFKDGVKTRNEIKKLAKGLNIKEEKHLTLNKELLQAMGQLDNTDWELVKISSTLMLIGGMVIYSLYSISVLKRMQEYGIIRAIGSTSSQIAYIIILEIVIIYIIGILIGTILGVSAMYMLKGSTIDLFYTGKIKLDTIVIPSFAVRLSMITTLASILLAGIRAIVLSVRVSPIEAINKNTQDSKIFFNDKESFIDRLLSISKRISFKNIKRNKKTFVFTILAMCIGCTIFLTTTFRYSFFGRDLEYRMNTFFGTKYDFEVNVNGTSPMKIGYNEKQIKNLRELPEISEVIATQIIENNIKIDKKYINGEYGSNYLEYMEGYRYVPQIGGFSLEKDNDKQLVLRSNTFGLSDKGLNKLRKSLIKGKIDINKMNEENVAIIYIPESKKSKDPNDENMQPVFNIDVGDKISLSIPKESYDDLTDSFQILSNYEQYKSKYVDKEFTIIGIVDNIPIDNYMSLGNTPDAIISKNIFRKITDIDIYRYLEIDMKEGADYKTVRNKVYKLSDTIPGTYFQDNFEKNKEIMNSGNQRQILEYGVILVLILISGLSIFNNINYNLASRIREYGVLKAVGLTEKQFRRMISFEGLMYGGISAAVSCIVGFISQLTFYLYYAYCEDAVSIKGFFIEFKPYLIVILLNLFIGYIATLEPTRQVNKIEITEAIRSVE</sequence>
<accession>A0A0L0WDK5</accession>
<evidence type="ECO:0000256" key="1">
    <source>
        <dbReference type="ARBA" id="ARBA00004651"/>
    </source>
</evidence>
<keyword evidence="11" id="KW-1185">Reference proteome</keyword>
<dbReference type="AlphaFoldDB" id="A0A0L0WDK5"/>
<evidence type="ECO:0000256" key="3">
    <source>
        <dbReference type="ARBA" id="ARBA00022692"/>
    </source>
</evidence>
<keyword evidence="2" id="KW-1003">Cell membrane</keyword>
<dbReference type="RefSeq" id="WP_050353961.1">
    <property type="nucleotide sequence ID" value="NZ_LGSS01000002.1"/>
</dbReference>
<evidence type="ECO:0000256" key="2">
    <source>
        <dbReference type="ARBA" id="ARBA00022475"/>
    </source>
</evidence>
<evidence type="ECO:0000259" key="9">
    <source>
        <dbReference type="Pfam" id="PF12704"/>
    </source>
</evidence>
<evidence type="ECO:0000256" key="4">
    <source>
        <dbReference type="ARBA" id="ARBA00022989"/>
    </source>
</evidence>
<comment type="similarity">
    <text evidence="6">Belongs to the ABC-4 integral membrane protein family.</text>
</comment>
<dbReference type="InterPro" id="IPR050250">
    <property type="entry name" value="Macrolide_Exporter_MacB"/>
</dbReference>
<dbReference type="GO" id="GO:0005886">
    <property type="term" value="C:plasma membrane"/>
    <property type="evidence" value="ECO:0007669"/>
    <property type="project" value="UniProtKB-SubCell"/>
</dbReference>
<keyword evidence="5 7" id="KW-0472">Membrane</keyword>
<protein>
    <submittedName>
        <fullName evidence="10">ABC-type transport system, involved in lipoprotein release, permease component</fullName>
    </submittedName>
</protein>
<feature type="transmembrane region" description="Helical" evidence="7">
    <location>
        <begin position="293"/>
        <end position="319"/>
    </location>
</feature>
<evidence type="ECO:0000256" key="5">
    <source>
        <dbReference type="ARBA" id="ARBA00023136"/>
    </source>
</evidence>
<feature type="transmembrane region" description="Helical" evidence="7">
    <location>
        <begin position="339"/>
        <end position="362"/>
    </location>
</feature>
<dbReference type="InterPro" id="IPR025857">
    <property type="entry name" value="MacB_PCD"/>
</dbReference>
<name>A0A0L0WDK5_GOTPU</name>
<keyword evidence="3 7" id="KW-0812">Transmembrane</keyword>
<evidence type="ECO:0000256" key="6">
    <source>
        <dbReference type="ARBA" id="ARBA00038076"/>
    </source>
</evidence>
<organism evidence="10 11">
    <name type="scientific">Gottschalkia purinilytica</name>
    <name type="common">Clostridium purinilyticum</name>
    <dbReference type="NCBI Taxonomy" id="1503"/>
    <lineage>
        <taxon>Bacteria</taxon>
        <taxon>Bacillati</taxon>
        <taxon>Bacillota</taxon>
        <taxon>Tissierellia</taxon>
        <taxon>Tissierellales</taxon>
        <taxon>Gottschalkiaceae</taxon>
        <taxon>Gottschalkia</taxon>
    </lineage>
</organism>
<evidence type="ECO:0000313" key="11">
    <source>
        <dbReference type="Proteomes" id="UP000037267"/>
    </source>
</evidence>
<feature type="domain" description="ABC3 transporter permease C-terminal" evidence="8">
    <location>
        <begin position="251"/>
        <end position="363"/>
    </location>
</feature>